<evidence type="ECO:0000313" key="4">
    <source>
        <dbReference type="EMBL" id="VEG29752.1"/>
    </source>
</evidence>
<dbReference type="CDD" id="cd04301">
    <property type="entry name" value="NAT_SF"/>
    <property type="match status" value="1"/>
</dbReference>
<name>A0A448HJ63_9ACTO</name>
<dbReference type="InterPro" id="IPR016181">
    <property type="entry name" value="Acyl_CoA_acyltransferase"/>
</dbReference>
<dbReference type="GO" id="GO:0016747">
    <property type="term" value="F:acyltransferase activity, transferring groups other than amino-acyl groups"/>
    <property type="evidence" value="ECO:0007669"/>
    <property type="project" value="InterPro"/>
</dbReference>
<gene>
    <name evidence="4" type="ORF">NCTC11636_02221</name>
</gene>
<dbReference type="InterPro" id="IPR000182">
    <property type="entry name" value="GNAT_dom"/>
</dbReference>
<keyword evidence="5" id="KW-1185">Reference proteome</keyword>
<evidence type="ECO:0000313" key="5">
    <source>
        <dbReference type="Proteomes" id="UP000266895"/>
    </source>
</evidence>
<dbReference type="PANTHER" id="PTHR43877:SF2">
    <property type="entry name" value="AMINOALKYLPHOSPHONATE N-ACETYLTRANSFERASE-RELATED"/>
    <property type="match status" value="1"/>
</dbReference>
<organism evidence="4 5">
    <name type="scientific">Actinomyces howellii</name>
    <dbReference type="NCBI Taxonomy" id="52771"/>
    <lineage>
        <taxon>Bacteria</taxon>
        <taxon>Bacillati</taxon>
        <taxon>Actinomycetota</taxon>
        <taxon>Actinomycetes</taxon>
        <taxon>Actinomycetales</taxon>
        <taxon>Actinomycetaceae</taxon>
        <taxon>Actinomyces</taxon>
    </lineage>
</organism>
<dbReference type="PANTHER" id="PTHR43877">
    <property type="entry name" value="AMINOALKYLPHOSPHONATE N-ACETYLTRANSFERASE-RELATED-RELATED"/>
    <property type="match status" value="1"/>
</dbReference>
<proteinExistence type="predicted"/>
<dbReference type="PROSITE" id="PS51186">
    <property type="entry name" value="GNAT"/>
    <property type="match status" value="1"/>
</dbReference>
<keyword evidence="2" id="KW-0012">Acyltransferase</keyword>
<dbReference type="InterPro" id="IPR050832">
    <property type="entry name" value="Bact_Acetyltransf"/>
</dbReference>
<dbReference type="AlphaFoldDB" id="A0A448HJ63"/>
<dbReference type="RefSeq" id="WP_126383158.1">
    <property type="nucleotide sequence ID" value="NZ_LR134350.1"/>
</dbReference>
<dbReference type="SUPFAM" id="SSF55729">
    <property type="entry name" value="Acyl-CoA N-acyltransferases (Nat)"/>
    <property type="match status" value="1"/>
</dbReference>
<keyword evidence="1 4" id="KW-0808">Transferase</keyword>
<evidence type="ECO:0000256" key="2">
    <source>
        <dbReference type="ARBA" id="ARBA00023315"/>
    </source>
</evidence>
<feature type="domain" description="N-acetyltransferase" evidence="3">
    <location>
        <begin position="3"/>
        <end position="160"/>
    </location>
</feature>
<evidence type="ECO:0000256" key="1">
    <source>
        <dbReference type="ARBA" id="ARBA00022679"/>
    </source>
</evidence>
<dbReference type="KEGG" id="ahw:NCTC11636_02221"/>
<dbReference type="Proteomes" id="UP000266895">
    <property type="component" value="Chromosome"/>
</dbReference>
<dbReference type="EMBL" id="LR134350">
    <property type="protein sequence ID" value="VEG29752.1"/>
    <property type="molecule type" value="Genomic_DNA"/>
</dbReference>
<dbReference type="Gene3D" id="3.40.630.30">
    <property type="match status" value="1"/>
</dbReference>
<evidence type="ECO:0000259" key="3">
    <source>
        <dbReference type="PROSITE" id="PS51186"/>
    </source>
</evidence>
<accession>A0A448HJ63</accession>
<dbReference type="OrthoDB" id="9790865at2"/>
<reference evidence="4 5" key="1">
    <citation type="submission" date="2018-12" db="EMBL/GenBank/DDBJ databases">
        <authorList>
            <consortium name="Pathogen Informatics"/>
        </authorList>
    </citation>
    <scope>NUCLEOTIDE SEQUENCE [LARGE SCALE GENOMIC DNA]</scope>
    <source>
        <strain evidence="4 5">NCTC11636</strain>
    </source>
</reference>
<sequence length="163" mass="18017">MAATFRPLGAHESRLLEEATLGNMNWCGPRFTAQDVRDRREFAHYTRLVPQRGDFGVVADEADGAVGVVWALFLPADDPGYGFVDERTAEISLWVSEDSRRKGIGRALLRLLVDEARARGVRRLSLSVEAGNHAQALYLSEGFTDWPGGQADGVMVLELDESR</sequence>
<protein>
    <submittedName>
        <fullName evidence="4">Ribosomal-protein-alanine acetyltransferase</fullName>
    </submittedName>
</protein>
<dbReference type="Pfam" id="PF00583">
    <property type="entry name" value="Acetyltransf_1"/>
    <property type="match status" value="1"/>
</dbReference>